<organism evidence="1 2">
    <name type="scientific">Streptomyces formicae</name>
    <dbReference type="NCBI Taxonomy" id="1616117"/>
    <lineage>
        <taxon>Bacteria</taxon>
        <taxon>Bacillati</taxon>
        <taxon>Actinomycetota</taxon>
        <taxon>Actinomycetes</taxon>
        <taxon>Kitasatosporales</taxon>
        <taxon>Streptomycetaceae</taxon>
        <taxon>Streptomyces</taxon>
    </lineage>
</organism>
<name>A0A291QDQ6_9ACTN</name>
<dbReference type="Gene3D" id="3.10.28.10">
    <property type="entry name" value="Homing endonucleases"/>
    <property type="match status" value="1"/>
</dbReference>
<accession>A0A291QDQ6</accession>
<dbReference type="RefSeq" id="WP_098244070.1">
    <property type="nucleotide sequence ID" value="NZ_CP022685.1"/>
</dbReference>
<gene>
    <name evidence="1" type="ORF">KY5_4575c</name>
</gene>
<protein>
    <recommendedName>
        <fullName evidence="3">Homing endonuclease LAGLIDADG domain-containing protein</fullName>
    </recommendedName>
</protein>
<evidence type="ECO:0000313" key="1">
    <source>
        <dbReference type="EMBL" id="ATL29593.1"/>
    </source>
</evidence>
<proteinExistence type="predicted"/>
<evidence type="ECO:0000313" key="2">
    <source>
        <dbReference type="Proteomes" id="UP000221011"/>
    </source>
</evidence>
<dbReference type="InterPro" id="IPR027434">
    <property type="entry name" value="Homing_endonucl"/>
</dbReference>
<reference evidence="1 2" key="1">
    <citation type="submission" date="2017-08" db="EMBL/GenBank/DDBJ databases">
        <title>Complete Genome Sequence of Streptomyces formicae KY5, the formicamycin producer.</title>
        <authorList>
            <person name="Holmes N.A."/>
            <person name="Devine R."/>
            <person name="Qin Z."/>
            <person name="Seipke R.F."/>
            <person name="Wilkinson B."/>
            <person name="Hutchings M.I."/>
        </authorList>
    </citation>
    <scope>NUCLEOTIDE SEQUENCE [LARGE SCALE GENOMIC DNA]</scope>
    <source>
        <strain evidence="1 2">KY5</strain>
    </source>
</reference>
<keyword evidence="2" id="KW-1185">Reference proteome</keyword>
<dbReference type="SUPFAM" id="SSF55608">
    <property type="entry name" value="Homing endonucleases"/>
    <property type="match status" value="1"/>
</dbReference>
<dbReference type="EMBL" id="CP022685">
    <property type="protein sequence ID" value="ATL29593.1"/>
    <property type="molecule type" value="Genomic_DNA"/>
</dbReference>
<sequence>MAEHEPNADMARFMDLEVPEYAYMFGFLQADGHLSQQSRDRGRLTVEISARDVHILREFQRLTPYNSSISERTRSTNFAETHTSAIWSLCALEARTKLNELGLPYGRKSKKITPPRVEFSRRDYLRGVIDADGSVGYTAQGFPFISLTTASTAVGVYLCRYTRMLTGAERLIKRNARDDIYNIVYTKEPAMRLAEDLYYPGCLALERKQAAASALAAWIRPDDMRAAPPRRRWKEWEDRILLEHGKPASAAAALGRTPQSCNLRLWRLRSGLVPLPSAEG</sequence>
<dbReference type="Proteomes" id="UP000221011">
    <property type="component" value="Chromosome"/>
</dbReference>
<evidence type="ECO:0008006" key="3">
    <source>
        <dbReference type="Google" id="ProtNLM"/>
    </source>
</evidence>
<dbReference type="AlphaFoldDB" id="A0A291QDQ6"/>
<dbReference type="KEGG" id="sfk:KY5_4575c"/>